<evidence type="ECO:0000313" key="1">
    <source>
        <dbReference type="EMBL" id="AFM25577.1"/>
    </source>
</evidence>
<accession>I4C7N6</accession>
<evidence type="ECO:0000313" key="2">
    <source>
        <dbReference type="Proteomes" id="UP000006055"/>
    </source>
</evidence>
<dbReference type="Pfam" id="PF03692">
    <property type="entry name" value="CxxCxxCC"/>
    <property type="match status" value="1"/>
</dbReference>
<organism evidence="1 2">
    <name type="scientific">Desulfomonile tiedjei (strain ATCC 49306 / DSM 6799 / DCB-1)</name>
    <dbReference type="NCBI Taxonomy" id="706587"/>
    <lineage>
        <taxon>Bacteria</taxon>
        <taxon>Pseudomonadati</taxon>
        <taxon>Thermodesulfobacteriota</taxon>
        <taxon>Desulfomonilia</taxon>
        <taxon>Desulfomonilales</taxon>
        <taxon>Desulfomonilaceae</taxon>
        <taxon>Desulfomonile</taxon>
    </lineage>
</organism>
<dbReference type="RefSeq" id="WP_014810714.1">
    <property type="nucleotide sequence ID" value="NC_018025.1"/>
</dbReference>
<dbReference type="AlphaFoldDB" id="I4C7N6"/>
<gene>
    <name evidence="1" type="ordered locus">Desti_2908</name>
</gene>
<dbReference type="STRING" id="706587.Desti_2908"/>
<dbReference type="InterPro" id="IPR005358">
    <property type="entry name" value="Puta_zinc/iron-chelating_dom"/>
</dbReference>
<proteinExistence type="predicted"/>
<dbReference type="KEGG" id="dti:Desti_2908"/>
<keyword evidence="2" id="KW-1185">Reference proteome</keyword>
<dbReference type="OrthoDB" id="9780934at2"/>
<sequence length="291" mass="33525">MSEYNKAEADFFLVALKEEARTILWKIHANVDPEIVIKSVINDLQALAPRDEGETRTDEEIWSAIREKLLEAAYATRPQCVRCGDCCTTGSPTLMHEDIELFRKDILKPSEIVTIRKGEPVYSSIEEKPGTAEQEMLKVREIPGEKTCTFYRKLDQSCSIYEHRPQQCRKQECWNPQMISTIEDNAKLDRSALLSVIPALWEIIERHEEKCSHEEFARVMARLGATKGQTVDSVLDVLKYDMHVREFISERFGLAEDTMKFFFGRPLADFLGLYGLQLEKREDGYFLTSSD</sequence>
<dbReference type="PANTHER" id="PTHR35866">
    <property type="entry name" value="PUTATIVE-RELATED"/>
    <property type="match status" value="1"/>
</dbReference>
<protein>
    <submittedName>
        <fullName evidence="1">Putative Fe-S oxidoreductase</fullName>
    </submittedName>
</protein>
<dbReference type="Proteomes" id="UP000006055">
    <property type="component" value="Chromosome"/>
</dbReference>
<dbReference type="EMBL" id="CP003360">
    <property type="protein sequence ID" value="AFM25577.1"/>
    <property type="molecule type" value="Genomic_DNA"/>
</dbReference>
<dbReference type="PANTHER" id="PTHR35866:SF1">
    <property type="entry name" value="YKGJ FAMILY CYSTEINE CLUSTER PROTEIN"/>
    <property type="match status" value="1"/>
</dbReference>
<dbReference type="eggNOG" id="COG0727">
    <property type="taxonomic scope" value="Bacteria"/>
</dbReference>
<dbReference type="HOGENOM" id="CLU_955555_0_0_7"/>
<name>I4C7N6_DESTA</name>
<reference evidence="2" key="1">
    <citation type="submission" date="2012-06" db="EMBL/GenBank/DDBJ databases">
        <title>Complete sequence of chromosome of Desulfomonile tiedjei DSM 6799.</title>
        <authorList>
            <person name="Lucas S."/>
            <person name="Copeland A."/>
            <person name="Lapidus A."/>
            <person name="Glavina del Rio T."/>
            <person name="Dalin E."/>
            <person name="Tice H."/>
            <person name="Bruce D."/>
            <person name="Goodwin L."/>
            <person name="Pitluck S."/>
            <person name="Peters L."/>
            <person name="Ovchinnikova G."/>
            <person name="Zeytun A."/>
            <person name="Lu M."/>
            <person name="Kyrpides N."/>
            <person name="Mavromatis K."/>
            <person name="Ivanova N."/>
            <person name="Brettin T."/>
            <person name="Detter J.C."/>
            <person name="Han C."/>
            <person name="Larimer F."/>
            <person name="Land M."/>
            <person name="Hauser L."/>
            <person name="Markowitz V."/>
            <person name="Cheng J.-F."/>
            <person name="Hugenholtz P."/>
            <person name="Woyke T."/>
            <person name="Wu D."/>
            <person name="Spring S."/>
            <person name="Schroeder M."/>
            <person name="Brambilla E."/>
            <person name="Klenk H.-P."/>
            <person name="Eisen J.A."/>
        </authorList>
    </citation>
    <scope>NUCLEOTIDE SEQUENCE [LARGE SCALE GENOMIC DNA]</scope>
    <source>
        <strain evidence="2">ATCC 49306 / DSM 6799 / DCB-1</strain>
    </source>
</reference>